<dbReference type="WBParaSite" id="OFLC_0000849801-mRNA-1">
    <property type="protein sequence ID" value="OFLC_0000849801-mRNA-1"/>
    <property type="gene ID" value="OFLC_0000849801"/>
</dbReference>
<sequence length="116" mass="13141">MSKRNLQSSNSSPKSETVRLQEYSKNEGDFDAETCSPSISSFDENFNCDETYIITIDDPHVDAATSALSITDSNNSDKTQFAAKIPARSISRVMDEEMRQKIKTKVVCFFILFFYD</sequence>
<name>A0A183HLY7_9BILA</name>
<feature type="compositionally biased region" description="Polar residues" evidence="1">
    <location>
        <begin position="1"/>
        <end position="15"/>
    </location>
</feature>
<feature type="region of interest" description="Disordered" evidence="1">
    <location>
        <begin position="1"/>
        <end position="32"/>
    </location>
</feature>
<evidence type="ECO:0000313" key="2">
    <source>
        <dbReference type="EMBL" id="VDO55965.1"/>
    </source>
</evidence>
<evidence type="ECO:0000256" key="1">
    <source>
        <dbReference type="SAM" id="MobiDB-lite"/>
    </source>
</evidence>
<protein>
    <submittedName>
        <fullName evidence="2 4">Uncharacterized protein</fullName>
    </submittedName>
</protein>
<dbReference type="Proteomes" id="UP000267606">
    <property type="component" value="Unassembled WGS sequence"/>
</dbReference>
<evidence type="ECO:0000313" key="4">
    <source>
        <dbReference type="WBParaSite" id="OFLC_0000849801-mRNA-1"/>
    </source>
</evidence>
<dbReference type="EMBL" id="UZAJ01009658">
    <property type="protein sequence ID" value="VDO55965.1"/>
    <property type="molecule type" value="Genomic_DNA"/>
</dbReference>
<organism evidence="4">
    <name type="scientific">Onchocerca flexuosa</name>
    <dbReference type="NCBI Taxonomy" id="387005"/>
    <lineage>
        <taxon>Eukaryota</taxon>
        <taxon>Metazoa</taxon>
        <taxon>Ecdysozoa</taxon>
        <taxon>Nematoda</taxon>
        <taxon>Chromadorea</taxon>
        <taxon>Rhabditida</taxon>
        <taxon>Spirurina</taxon>
        <taxon>Spiruromorpha</taxon>
        <taxon>Filarioidea</taxon>
        <taxon>Onchocercidae</taxon>
        <taxon>Onchocerca</taxon>
    </lineage>
</organism>
<accession>A0A183HLY7</accession>
<keyword evidence="3" id="KW-1185">Reference proteome</keyword>
<reference evidence="2 3" key="2">
    <citation type="submission" date="2018-11" db="EMBL/GenBank/DDBJ databases">
        <authorList>
            <consortium name="Pathogen Informatics"/>
        </authorList>
    </citation>
    <scope>NUCLEOTIDE SEQUENCE [LARGE SCALE GENOMIC DNA]</scope>
</reference>
<proteinExistence type="predicted"/>
<dbReference type="AlphaFoldDB" id="A0A183HLY7"/>
<reference evidence="4" key="1">
    <citation type="submission" date="2016-06" db="UniProtKB">
        <authorList>
            <consortium name="WormBaseParasite"/>
        </authorList>
    </citation>
    <scope>IDENTIFICATION</scope>
</reference>
<evidence type="ECO:0000313" key="3">
    <source>
        <dbReference type="Proteomes" id="UP000267606"/>
    </source>
</evidence>
<feature type="compositionally biased region" description="Basic and acidic residues" evidence="1">
    <location>
        <begin position="16"/>
        <end position="28"/>
    </location>
</feature>
<gene>
    <name evidence="2" type="ORF">OFLC_LOCUS8498</name>
</gene>